<gene>
    <name evidence="5" type="ordered locus">Caka_0369</name>
</gene>
<reference evidence="5 6" key="1">
    <citation type="journal article" date="2010" name="Stand. Genomic Sci.">
        <title>Complete genome sequence of Coraliomargarita akajimensis type strain (04OKA010-24).</title>
        <authorList>
            <person name="Mavromatis K."/>
            <person name="Abt B."/>
            <person name="Brambilla E."/>
            <person name="Lapidus A."/>
            <person name="Copeland A."/>
            <person name="Deshpande S."/>
            <person name="Nolan M."/>
            <person name="Lucas S."/>
            <person name="Tice H."/>
            <person name="Cheng J.F."/>
            <person name="Han C."/>
            <person name="Detter J.C."/>
            <person name="Woyke T."/>
            <person name="Goodwin L."/>
            <person name="Pitluck S."/>
            <person name="Held B."/>
            <person name="Brettin T."/>
            <person name="Tapia R."/>
            <person name="Ivanova N."/>
            <person name="Mikhailova N."/>
            <person name="Pati A."/>
            <person name="Liolios K."/>
            <person name="Chen A."/>
            <person name="Palaniappan K."/>
            <person name="Land M."/>
            <person name="Hauser L."/>
            <person name="Chang Y.J."/>
            <person name="Jeffries C.D."/>
            <person name="Rohde M."/>
            <person name="Goker M."/>
            <person name="Bristow J."/>
            <person name="Eisen J.A."/>
            <person name="Markowitz V."/>
            <person name="Hugenholtz P."/>
            <person name="Klenk H.P."/>
            <person name="Kyrpides N.C."/>
        </authorList>
    </citation>
    <scope>NUCLEOTIDE SEQUENCE [LARGE SCALE GENOMIC DNA]</scope>
    <source>
        <strain evidence="6">DSM 45221 / IAM 15411 / JCM 23193 / KCTC 12865</strain>
    </source>
</reference>
<dbReference type="eggNOG" id="COG1874">
    <property type="taxonomic scope" value="Bacteria"/>
</dbReference>
<organism evidence="5 6">
    <name type="scientific">Coraliomargarita akajimensis (strain DSM 45221 / IAM 15411 / JCM 23193 / KCTC 12865 / 04OKA010-24)</name>
    <dbReference type="NCBI Taxonomy" id="583355"/>
    <lineage>
        <taxon>Bacteria</taxon>
        <taxon>Pseudomonadati</taxon>
        <taxon>Verrucomicrobiota</taxon>
        <taxon>Opitutia</taxon>
        <taxon>Puniceicoccales</taxon>
        <taxon>Coraliomargaritaceae</taxon>
        <taxon>Coraliomargarita</taxon>
    </lineage>
</organism>
<evidence type="ECO:0000259" key="4">
    <source>
        <dbReference type="Pfam" id="PF02449"/>
    </source>
</evidence>
<keyword evidence="6" id="KW-1185">Reference proteome</keyword>
<keyword evidence="2 5" id="KW-0326">Glycosidase</keyword>
<protein>
    <submittedName>
        <fullName evidence="5">Beta-agarase</fullName>
        <ecNumber evidence="5">3.2.1.81</ecNumber>
    </submittedName>
</protein>
<dbReference type="RefSeq" id="WP_013042119.1">
    <property type="nucleotide sequence ID" value="NC_014008.1"/>
</dbReference>
<dbReference type="InterPro" id="IPR017853">
    <property type="entry name" value="GH"/>
</dbReference>
<accession>D5EMI8</accession>
<dbReference type="EMBL" id="CP001998">
    <property type="protein sequence ID" value="ADE53394.1"/>
    <property type="molecule type" value="Genomic_DNA"/>
</dbReference>
<dbReference type="HOGENOM" id="CLU_013448_0_0_0"/>
<proteinExistence type="predicted"/>
<evidence type="ECO:0000256" key="3">
    <source>
        <dbReference type="SAM" id="SignalP"/>
    </source>
</evidence>
<name>D5EMI8_CORAD</name>
<dbReference type="SUPFAM" id="SSF51445">
    <property type="entry name" value="(Trans)glycosidases"/>
    <property type="match status" value="1"/>
</dbReference>
<dbReference type="GO" id="GO:0009341">
    <property type="term" value="C:beta-galactosidase complex"/>
    <property type="evidence" value="ECO:0007669"/>
    <property type="project" value="InterPro"/>
</dbReference>
<dbReference type="CAZy" id="GH50">
    <property type="family name" value="Glycoside Hydrolase Family 50"/>
</dbReference>
<dbReference type="STRING" id="583355.Caka_0369"/>
<dbReference type="KEGG" id="caa:Caka_0369"/>
<dbReference type="EC" id="3.2.1.81" evidence="5"/>
<dbReference type="Pfam" id="PF02449">
    <property type="entry name" value="Glyco_hydro_42"/>
    <property type="match status" value="1"/>
</dbReference>
<evidence type="ECO:0000313" key="5">
    <source>
        <dbReference type="EMBL" id="ADE53394.1"/>
    </source>
</evidence>
<keyword evidence="1 5" id="KW-0378">Hydrolase</keyword>
<dbReference type="GO" id="GO:0033916">
    <property type="term" value="F:beta-agarase activity"/>
    <property type="evidence" value="ECO:0007669"/>
    <property type="project" value="UniProtKB-EC"/>
</dbReference>
<dbReference type="Proteomes" id="UP000000925">
    <property type="component" value="Chromosome"/>
</dbReference>
<dbReference type="OrthoDB" id="9760450at2"/>
<dbReference type="InterPro" id="IPR013529">
    <property type="entry name" value="Glyco_hydro_42_N"/>
</dbReference>
<dbReference type="Gene3D" id="3.20.20.80">
    <property type="entry name" value="Glycosidases"/>
    <property type="match status" value="1"/>
</dbReference>
<dbReference type="AlphaFoldDB" id="D5EMI8"/>
<dbReference type="Gene3D" id="2.60.120.430">
    <property type="entry name" value="Galactose-binding lectin"/>
    <property type="match status" value="1"/>
</dbReference>
<feature type="signal peptide" evidence="3">
    <location>
        <begin position="1"/>
        <end position="24"/>
    </location>
</feature>
<evidence type="ECO:0000256" key="2">
    <source>
        <dbReference type="ARBA" id="ARBA00023295"/>
    </source>
</evidence>
<dbReference type="GO" id="GO:0004565">
    <property type="term" value="F:beta-galactosidase activity"/>
    <property type="evidence" value="ECO:0007669"/>
    <property type="project" value="InterPro"/>
</dbReference>
<feature type="domain" description="Glycoside hydrolase family 42 N-terminal" evidence="4">
    <location>
        <begin position="468"/>
        <end position="578"/>
    </location>
</feature>
<evidence type="ECO:0000313" key="6">
    <source>
        <dbReference type="Proteomes" id="UP000000925"/>
    </source>
</evidence>
<evidence type="ECO:0000256" key="1">
    <source>
        <dbReference type="ARBA" id="ARBA00022801"/>
    </source>
</evidence>
<dbReference type="GO" id="GO:0005975">
    <property type="term" value="P:carbohydrate metabolic process"/>
    <property type="evidence" value="ECO:0007669"/>
    <property type="project" value="InterPro"/>
</dbReference>
<sequence>MKRRLLIAACVSALAVILTPSAQAVQLVRLTGDQIHSKVEYTDTQILAYEKDGVLVRSGGKEEWPNIAFRALDLPWDLSGYATVKVDLVNLGSAPLFLGIRLDSKSASETETPQHAQGFDLLQPAERRTISIRLAAEDWVFDEPLDLVGMRRAPGVPLMDVAQVDQIQVFAGHMKGPGLFKISNIRAEGALKTVSSKDFLPFVDQYGQYKHEDWRGKIHNDAEFAATLKAELADLAANPAPKEWGTFGGWTAGPKLEATGFFRVQKVAGKWWFVDPEGYLFWSNGPTCLNAEFGYTGVQGREHYFDNMPSSETGPFAKFYQPCGWAPHGFYADKVPFTQFKFYQANLFRKYGDDWRADFEDMAHRRLKSWGMNTVANWATPSLYKQQRTPYVANFFITGNRVLEGSAGYWGQFHDVFDPSFRQVIRKEMKARAFESKDPWCMGFYVDNELSWGYDGMSLSVATLQSPANQVAKQVFVQDLQVKYRTIEQLNLAWGSAFASWQALLDSRDAPDMDRAGHDLKQFYKKTADTYFSTIRDELKAAAPNHLYLGCRFAWVNDPVAISAAEFCDVVSYNKYEHSLRSLHLPYHIDRPMIIGEYHFGSTDRGHFHPGLREAPNQLLRAAKFKDYIESALENPQMVGVHWFQYVDEHIAGRADEENYNVGLVDICDTPYPEMVDAMREVAETLYTHRYAEETE</sequence>
<feature type="chain" id="PRO_5003070817" evidence="3">
    <location>
        <begin position="25"/>
        <end position="696"/>
    </location>
</feature>
<keyword evidence="3" id="KW-0732">Signal</keyword>